<name>A0A915CA58_PARUN</name>
<organism evidence="1 2">
    <name type="scientific">Parascaris univalens</name>
    <name type="common">Nematode worm</name>
    <dbReference type="NCBI Taxonomy" id="6257"/>
    <lineage>
        <taxon>Eukaryota</taxon>
        <taxon>Metazoa</taxon>
        <taxon>Ecdysozoa</taxon>
        <taxon>Nematoda</taxon>
        <taxon>Chromadorea</taxon>
        <taxon>Rhabditida</taxon>
        <taxon>Spirurina</taxon>
        <taxon>Ascaridomorpha</taxon>
        <taxon>Ascaridoidea</taxon>
        <taxon>Ascarididae</taxon>
        <taxon>Parascaris</taxon>
    </lineage>
</organism>
<sequence length="52" mass="6259">TISSAYHDLLHDVHIWTLAKYKRLCRMRYKSWLILTHMEVRIDVEPLGMSQC</sequence>
<accession>A0A915CA58</accession>
<protein>
    <submittedName>
        <fullName evidence="2">Uncharacterized protein</fullName>
    </submittedName>
</protein>
<dbReference type="WBParaSite" id="PgR112_g010_t03">
    <property type="protein sequence ID" value="PgR112_g010_t03"/>
    <property type="gene ID" value="PgR112_g010"/>
</dbReference>
<dbReference type="AlphaFoldDB" id="A0A915CA58"/>
<evidence type="ECO:0000313" key="1">
    <source>
        <dbReference type="Proteomes" id="UP000887569"/>
    </source>
</evidence>
<reference evidence="2" key="1">
    <citation type="submission" date="2022-11" db="UniProtKB">
        <authorList>
            <consortium name="WormBaseParasite"/>
        </authorList>
    </citation>
    <scope>IDENTIFICATION</scope>
</reference>
<proteinExistence type="predicted"/>
<dbReference type="Proteomes" id="UP000887569">
    <property type="component" value="Unplaced"/>
</dbReference>
<keyword evidence="1" id="KW-1185">Reference proteome</keyword>
<evidence type="ECO:0000313" key="2">
    <source>
        <dbReference type="WBParaSite" id="PgR112_g010_t03"/>
    </source>
</evidence>